<accession>A0A285S8M0</accession>
<name>A0A285S8M0_9HYPH</name>
<evidence type="ECO:0000313" key="3">
    <source>
        <dbReference type="Proteomes" id="UP000219331"/>
    </source>
</evidence>
<dbReference type="AlphaFoldDB" id="A0A285S8M0"/>
<gene>
    <name evidence="2" type="ORF">SAMN05421512_104288</name>
</gene>
<dbReference type="Proteomes" id="UP000219331">
    <property type="component" value="Unassembled WGS sequence"/>
</dbReference>
<proteinExistence type="predicted"/>
<dbReference type="EMBL" id="OBML01000004">
    <property type="protein sequence ID" value="SOC03938.1"/>
    <property type="molecule type" value="Genomic_DNA"/>
</dbReference>
<protein>
    <submittedName>
        <fullName evidence="2">Uncharacterized metal-binding protein YceD, DUF177 family</fullName>
    </submittedName>
</protein>
<evidence type="ECO:0000313" key="2">
    <source>
        <dbReference type="EMBL" id="SOC03938.1"/>
    </source>
</evidence>
<sequence length="185" mass="20377">MTLANFPFSRPQDVQHLTTKPLVVEVCPDEADLKRIAKAYSLVALTDVLARFELRRWRREGVAVEGTLKARATQTCVVTLAPVEQALDETFSMRFDPDADALAGVAEDGEIDVDAFAEDPPDLLESSRIDLGAILCEQLALALDPFPRAPGAELPEGYGEEHGEDADDKPPSPFAVLERFRKRDE</sequence>
<reference evidence="2 3" key="1">
    <citation type="submission" date="2017-08" db="EMBL/GenBank/DDBJ databases">
        <authorList>
            <person name="de Groot N.N."/>
        </authorList>
    </citation>
    <scope>NUCLEOTIDE SEQUENCE [LARGE SCALE GENOMIC DNA]</scope>
    <source>
        <strain evidence="2 3">USBA 352</strain>
    </source>
</reference>
<dbReference type="InterPro" id="IPR003772">
    <property type="entry name" value="YceD"/>
</dbReference>
<dbReference type="RefSeq" id="WP_067214810.1">
    <property type="nucleotide sequence ID" value="NZ_MBQE01000001.1"/>
</dbReference>
<dbReference type="STRING" id="538381.GCA_001696535_00107"/>
<evidence type="ECO:0000256" key="1">
    <source>
        <dbReference type="SAM" id="MobiDB-lite"/>
    </source>
</evidence>
<keyword evidence="3" id="KW-1185">Reference proteome</keyword>
<dbReference type="Pfam" id="PF02620">
    <property type="entry name" value="YceD"/>
    <property type="match status" value="1"/>
</dbReference>
<organism evidence="2 3">
    <name type="scientific">Stappia indica</name>
    <dbReference type="NCBI Taxonomy" id="538381"/>
    <lineage>
        <taxon>Bacteria</taxon>
        <taxon>Pseudomonadati</taxon>
        <taxon>Pseudomonadota</taxon>
        <taxon>Alphaproteobacteria</taxon>
        <taxon>Hyphomicrobiales</taxon>
        <taxon>Stappiaceae</taxon>
        <taxon>Stappia</taxon>
    </lineage>
</organism>
<feature type="region of interest" description="Disordered" evidence="1">
    <location>
        <begin position="147"/>
        <end position="174"/>
    </location>
</feature>
<dbReference type="OrthoDB" id="8443793at2"/>